<dbReference type="SMART" id="SM00490">
    <property type="entry name" value="HELICc"/>
    <property type="match status" value="1"/>
</dbReference>
<dbReference type="Pfam" id="PF00271">
    <property type="entry name" value="Helicase_C"/>
    <property type="match status" value="1"/>
</dbReference>
<evidence type="ECO:0000313" key="12">
    <source>
        <dbReference type="Proteomes" id="UP000000245"/>
    </source>
</evidence>
<dbReference type="CDD" id="cd00268">
    <property type="entry name" value="DEADc"/>
    <property type="match status" value="1"/>
</dbReference>
<evidence type="ECO:0000313" key="11">
    <source>
        <dbReference type="EMBL" id="ABQ31830.1"/>
    </source>
</evidence>
<keyword evidence="12" id="KW-1185">Reference proteome</keyword>
<evidence type="ECO:0000256" key="4">
    <source>
        <dbReference type="ARBA" id="ARBA00022840"/>
    </source>
</evidence>
<keyword evidence="4" id="KW-0067">ATP-binding</keyword>
<dbReference type="PANTHER" id="PTHR47959">
    <property type="entry name" value="ATP-DEPENDENT RNA HELICASE RHLE-RELATED"/>
    <property type="match status" value="1"/>
</dbReference>
<comment type="similarity">
    <text evidence="5">Belongs to the DEAD box helicase family.</text>
</comment>
<dbReference type="CDD" id="cd18787">
    <property type="entry name" value="SF2_C_DEAD"/>
    <property type="match status" value="1"/>
</dbReference>
<dbReference type="Proteomes" id="UP000000245">
    <property type="component" value="Chromosome"/>
</dbReference>
<dbReference type="GO" id="GO:0005524">
    <property type="term" value="F:ATP binding"/>
    <property type="evidence" value="ECO:0007669"/>
    <property type="project" value="UniProtKB-KW"/>
</dbReference>
<evidence type="ECO:0000259" key="8">
    <source>
        <dbReference type="PROSITE" id="PS51192"/>
    </source>
</evidence>
<dbReference type="PROSITE" id="PS51192">
    <property type="entry name" value="HELICASE_ATP_BIND_1"/>
    <property type="match status" value="1"/>
</dbReference>
<dbReference type="InterPro" id="IPR014014">
    <property type="entry name" value="RNA_helicase_DEAD_Q_motif"/>
</dbReference>
<evidence type="ECO:0000259" key="9">
    <source>
        <dbReference type="PROSITE" id="PS51194"/>
    </source>
</evidence>
<dbReference type="SUPFAM" id="SSF52540">
    <property type="entry name" value="P-loop containing nucleoside triphosphate hydrolases"/>
    <property type="match status" value="1"/>
</dbReference>
<dbReference type="InterPro" id="IPR001650">
    <property type="entry name" value="Helicase_C-like"/>
</dbReference>
<feature type="short sequence motif" description="Q motif" evidence="6">
    <location>
        <begin position="57"/>
        <end position="85"/>
    </location>
</feature>
<feature type="domain" description="Helicase ATP-binding" evidence="8">
    <location>
        <begin position="88"/>
        <end position="263"/>
    </location>
</feature>
<dbReference type="PROSITE" id="PS51195">
    <property type="entry name" value="Q_MOTIF"/>
    <property type="match status" value="1"/>
</dbReference>
<dbReference type="HOGENOM" id="CLU_003041_28_3_5"/>
<sequence>MAAGSVHRPAAPWRRHPPAGAFHAGRAPSGRLVYEASCHPCAAPSHRRSRDESAVLTDFTTLGLAEPLLRAISEQSYETPTPIQARSIPVMLEGHDLVGIAQTGTGKTAAFVLPILHRIAANRARPAPRACRALVLAPTRELATQIADAARTYGKFTRPSVAVVIGGAKPGPQARRMESGVDLLVATPGRLLDHVAAGVIRLDAVETVVLDEADQMLDLGFIPAIRQIMAKLPRQRQAVMFSATMPKPIRALAGEFLRDPREVAVSVESKPVDRIDQQVLLLAPEEKKDKLAWLLADVAVERAIVFTRTKHGADKVTRHLEDAGIGAAAIHGNKSQGQRERALDQFRSGRIRVLVATDIAARGIDVDNVSHVVNFELPNVPESYVHRIGRTARAGAEGVAISLVEPSELPYLRDIETLIGRHLVPGGAQPVRGLAPPHLLRARNQVARQGQMPKRNGPPKAAHAGHGHGGGHGGGHHGQGHGHGGGNAHHGKPAHAKAGGKPQGRGRSAGGGRGRSSDRAVNRVA</sequence>
<evidence type="ECO:0000259" key="10">
    <source>
        <dbReference type="PROSITE" id="PS51195"/>
    </source>
</evidence>
<keyword evidence="3 11" id="KW-0347">Helicase</keyword>
<evidence type="ECO:0000256" key="1">
    <source>
        <dbReference type="ARBA" id="ARBA00022741"/>
    </source>
</evidence>
<dbReference type="AlphaFoldDB" id="A5G1U8"/>
<feature type="domain" description="DEAD-box RNA helicase Q" evidence="10">
    <location>
        <begin position="57"/>
        <end position="85"/>
    </location>
</feature>
<feature type="compositionally biased region" description="Basic and acidic residues" evidence="7">
    <location>
        <begin position="515"/>
        <end position="525"/>
    </location>
</feature>
<keyword evidence="2" id="KW-0378">Hydrolase</keyword>
<evidence type="ECO:0000256" key="3">
    <source>
        <dbReference type="ARBA" id="ARBA00022806"/>
    </source>
</evidence>
<accession>A5G1U8</accession>
<dbReference type="InterPro" id="IPR044742">
    <property type="entry name" value="DEAD/DEAH_RhlB"/>
</dbReference>
<dbReference type="GO" id="GO:0016787">
    <property type="term" value="F:hydrolase activity"/>
    <property type="evidence" value="ECO:0007669"/>
    <property type="project" value="UniProtKB-KW"/>
</dbReference>
<dbReference type="PANTHER" id="PTHR47959:SF13">
    <property type="entry name" value="ATP-DEPENDENT RNA HELICASE RHLE"/>
    <property type="match status" value="1"/>
</dbReference>
<dbReference type="Gene3D" id="3.40.50.300">
    <property type="entry name" value="P-loop containing nucleotide triphosphate hydrolases"/>
    <property type="match status" value="2"/>
</dbReference>
<organism evidence="11 12">
    <name type="scientific">Acidiphilium cryptum (strain JF-5)</name>
    <dbReference type="NCBI Taxonomy" id="349163"/>
    <lineage>
        <taxon>Bacteria</taxon>
        <taxon>Pseudomonadati</taxon>
        <taxon>Pseudomonadota</taxon>
        <taxon>Alphaproteobacteria</taxon>
        <taxon>Acetobacterales</taxon>
        <taxon>Acidocellaceae</taxon>
        <taxon>Acidiphilium</taxon>
    </lineage>
</organism>
<evidence type="ECO:0000256" key="2">
    <source>
        <dbReference type="ARBA" id="ARBA00022801"/>
    </source>
</evidence>
<reference evidence="11 12" key="1">
    <citation type="submission" date="2007-05" db="EMBL/GenBank/DDBJ databases">
        <title>Complete sequence of chromosome of Acidiphilium cryptum JF-5.</title>
        <authorList>
            <consortium name="US DOE Joint Genome Institute"/>
            <person name="Copeland A."/>
            <person name="Lucas S."/>
            <person name="Lapidus A."/>
            <person name="Barry K."/>
            <person name="Detter J.C."/>
            <person name="Glavina del Rio T."/>
            <person name="Hammon N."/>
            <person name="Israni S."/>
            <person name="Dalin E."/>
            <person name="Tice H."/>
            <person name="Pitluck S."/>
            <person name="Sims D."/>
            <person name="Brettin T."/>
            <person name="Bruce D."/>
            <person name="Han C."/>
            <person name="Schmutz J."/>
            <person name="Larimer F."/>
            <person name="Land M."/>
            <person name="Hauser L."/>
            <person name="Kyrpides N."/>
            <person name="Kim E."/>
            <person name="Magnuson T."/>
            <person name="Richardson P."/>
        </authorList>
    </citation>
    <scope>NUCLEOTIDE SEQUENCE [LARGE SCALE GENOMIC DNA]</scope>
    <source>
        <strain evidence="11 12">JF-5</strain>
    </source>
</reference>
<feature type="domain" description="Helicase C-terminal" evidence="9">
    <location>
        <begin position="290"/>
        <end position="435"/>
    </location>
</feature>
<feature type="region of interest" description="Disordered" evidence="7">
    <location>
        <begin position="1"/>
        <end position="24"/>
    </location>
</feature>
<dbReference type="EMBL" id="CP000697">
    <property type="protein sequence ID" value="ABQ31830.1"/>
    <property type="molecule type" value="Genomic_DNA"/>
</dbReference>
<evidence type="ECO:0000256" key="7">
    <source>
        <dbReference type="SAM" id="MobiDB-lite"/>
    </source>
</evidence>
<proteinExistence type="inferred from homology"/>
<evidence type="ECO:0000256" key="6">
    <source>
        <dbReference type="PROSITE-ProRule" id="PRU00552"/>
    </source>
</evidence>
<dbReference type="GO" id="GO:0005829">
    <property type="term" value="C:cytosol"/>
    <property type="evidence" value="ECO:0007669"/>
    <property type="project" value="TreeGrafter"/>
</dbReference>
<dbReference type="InterPro" id="IPR050079">
    <property type="entry name" value="DEAD_box_RNA_helicase"/>
</dbReference>
<gene>
    <name evidence="11" type="ordered locus">Acry_2639</name>
</gene>
<feature type="compositionally biased region" description="Gly residues" evidence="7">
    <location>
        <begin position="501"/>
        <end position="514"/>
    </location>
</feature>
<keyword evidence="1" id="KW-0547">Nucleotide-binding</keyword>
<dbReference type="STRING" id="349163.Acry_2639"/>
<dbReference type="KEGG" id="acr:Acry_2639"/>
<dbReference type="Pfam" id="PF00270">
    <property type="entry name" value="DEAD"/>
    <property type="match status" value="1"/>
</dbReference>
<protein>
    <submittedName>
        <fullName evidence="11">DEAD/DEAH box helicase domain protein</fullName>
    </submittedName>
</protein>
<dbReference type="PROSITE" id="PS51194">
    <property type="entry name" value="HELICASE_CTER"/>
    <property type="match status" value="1"/>
</dbReference>
<dbReference type="InterPro" id="IPR027417">
    <property type="entry name" value="P-loop_NTPase"/>
</dbReference>
<dbReference type="GO" id="GO:0003676">
    <property type="term" value="F:nucleic acid binding"/>
    <property type="evidence" value="ECO:0007669"/>
    <property type="project" value="InterPro"/>
</dbReference>
<name>A5G1U8_ACICJ</name>
<feature type="region of interest" description="Disordered" evidence="7">
    <location>
        <begin position="446"/>
        <end position="525"/>
    </location>
</feature>
<dbReference type="InterPro" id="IPR014001">
    <property type="entry name" value="Helicase_ATP-bd"/>
</dbReference>
<dbReference type="SMART" id="SM00487">
    <property type="entry name" value="DEXDc"/>
    <property type="match status" value="1"/>
</dbReference>
<evidence type="ECO:0000256" key="5">
    <source>
        <dbReference type="ARBA" id="ARBA00038437"/>
    </source>
</evidence>
<dbReference type="GO" id="GO:0003724">
    <property type="term" value="F:RNA helicase activity"/>
    <property type="evidence" value="ECO:0007669"/>
    <property type="project" value="InterPro"/>
</dbReference>
<dbReference type="InterPro" id="IPR011545">
    <property type="entry name" value="DEAD/DEAH_box_helicase_dom"/>
</dbReference>
<dbReference type="eggNOG" id="COG0513">
    <property type="taxonomic scope" value="Bacteria"/>
</dbReference>